<dbReference type="AlphaFoldDB" id="A0AAF0YDT6"/>
<dbReference type="GeneID" id="87811572"/>
<feature type="region of interest" description="Disordered" evidence="1">
    <location>
        <begin position="1"/>
        <end position="86"/>
    </location>
</feature>
<proteinExistence type="predicted"/>
<dbReference type="RefSeq" id="XP_062630921.1">
    <property type="nucleotide sequence ID" value="XM_062774937.1"/>
</dbReference>
<accession>A0AAF0YDT6</accession>
<organism evidence="2 3">
    <name type="scientific">Vanrija pseudolonga</name>
    <dbReference type="NCBI Taxonomy" id="143232"/>
    <lineage>
        <taxon>Eukaryota</taxon>
        <taxon>Fungi</taxon>
        <taxon>Dikarya</taxon>
        <taxon>Basidiomycota</taxon>
        <taxon>Agaricomycotina</taxon>
        <taxon>Tremellomycetes</taxon>
        <taxon>Trichosporonales</taxon>
        <taxon>Trichosporonaceae</taxon>
        <taxon>Vanrija</taxon>
    </lineage>
</organism>
<feature type="region of interest" description="Disordered" evidence="1">
    <location>
        <begin position="664"/>
        <end position="686"/>
    </location>
</feature>
<dbReference type="Proteomes" id="UP000827549">
    <property type="component" value="Chromosome 6"/>
</dbReference>
<evidence type="ECO:0000313" key="3">
    <source>
        <dbReference type="Proteomes" id="UP000827549"/>
    </source>
</evidence>
<evidence type="ECO:0000313" key="2">
    <source>
        <dbReference type="EMBL" id="WOO84895.1"/>
    </source>
</evidence>
<protein>
    <submittedName>
        <fullName evidence="2">Uncharacterized protein</fullName>
    </submittedName>
</protein>
<keyword evidence="3" id="KW-1185">Reference proteome</keyword>
<sequence length="735" mass="81136">MPGSSDEEVKPKVGSKRKKASEAGGARKVPKASSVKSEPDPDPPEDDPLPFVTRLKQSRLFKGWVGAEPTGQGEDQSFPGHRDSPGLLSIIDIYTTQEDAGEQAASEEESAASEEQSPCATLIHVLNQMNPAQKVELEIKTLAEMKQATVCSAVTADGQERGIAILVLDANSEVTDQDAGFMTGWAVVESTLQYLGIEDPAQAGDDSIASATHSLASLFGNREAYLNLEPPGPASTSDWESRDAWEAHMAYIWINTIYKLRKHANFWWAIGDGILLTPSVLAQPPSDTMRDDMKRETSLVAIDLGDDDLRAAWNGVTNPRYDLSISEDDLTGARNHMTIFFVNPGPCQVSIGRFSDSADLESSKKRLFDWLGKWPEFRNKKWKIHINTLYSLVGKAWASGIGWAIDALEREATARKSPSSLAKVNEPTVIGDWSLPASGWEYIDIAYRPKANEAVTISAVVQLAMFEWELLTIFNYLSFSHPRRVKIVQPLLDPWAWESVAPHVSYPADVEAKAWIEENLRHGRRHAPSTSLVDIIRSALHQCKDRYRHSSIPRDILRELTKSFVSAVDKVRIVAAPFDGSGEEEEDHQATIVTTDKRHKGSNLFKSFVFRLPKDIDEDIELASLFSDTVARGIGGGRGVVFGLERLAKHDCLFNTRMVEVADEDPELDGEEESVNGSEDGEETVSPWIQLEAKVSTAIEPVGDMNEDCDCSGRCRNMGTIARNGRLRGTVDYGI</sequence>
<name>A0AAF0YDT6_9TREE</name>
<gene>
    <name evidence="2" type="ORF">LOC62_06G008406</name>
</gene>
<reference evidence="2" key="1">
    <citation type="submission" date="2023-10" db="EMBL/GenBank/DDBJ databases">
        <authorList>
            <person name="Noh H."/>
        </authorList>
    </citation>
    <scope>NUCLEOTIDE SEQUENCE</scope>
    <source>
        <strain evidence="2">DUCC4014</strain>
    </source>
</reference>
<feature type="compositionally biased region" description="Acidic residues" evidence="1">
    <location>
        <begin position="664"/>
        <end position="683"/>
    </location>
</feature>
<evidence type="ECO:0000256" key="1">
    <source>
        <dbReference type="SAM" id="MobiDB-lite"/>
    </source>
</evidence>
<dbReference type="EMBL" id="CP086719">
    <property type="protein sequence ID" value="WOO84895.1"/>
    <property type="molecule type" value="Genomic_DNA"/>
</dbReference>